<evidence type="ECO:0000313" key="3">
    <source>
        <dbReference type="Proteomes" id="UP001174909"/>
    </source>
</evidence>
<evidence type="ECO:0000256" key="1">
    <source>
        <dbReference type="SAM" id="MobiDB-lite"/>
    </source>
</evidence>
<evidence type="ECO:0000313" key="2">
    <source>
        <dbReference type="EMBL" id="CAI7990023.1"/>
    </source>
</evidence>
<name>A0AA35QS95_GEOBA</name>
<comment type="caution">
    <text evidence="2">The sequence shown here is derived from an EMBL/GenBank/DDBJ whole genome shotgun (WGS) entry which is preliminary data.</text>
</comment>
<proteinExistence type="predicted"/>
<gene>
    <name evidence="2" type="ORF">GBAR_LOCUS392</name>
</gene>
<keyword evidence="3" id="KW-1185">Reference proteome</keyword>
<dbReference type="EMBL" id="CASHTH010000049">
    <property type="protein sequence ID" value="CAI7990023.1"/>
    <property type="molecule type" value="Genomic_DNA"/>
</dbReference>
<sequence>PIKGLSAEETHFHRRPLVSRGGNYVSSALLCMWDNIHGPKILSIWSRDEKSTSPLVTGKHMAAPSPLPKPPTL</sequence>
<accession>A0AA35QS95</accession>
<dbReference type="AlphaFoldDB" id="A0AA35QS95"/>
<feature type="region of interest" description="Disordered" evidence="1">
    <location>
        <begin position="53"/>
        <end position="73"/>
    </location>
</feature>
<feature type="non-terminal residue" evidence="2">
    <location>
        <position position="1"/>
    </location>
</feature>
<organism evidence="2 3">
    <name type="scientific">Geodia barretti</name>
    <name type="common">Barrett's horny sponge</name>
    <dbReference type="NCBI Taxonomy" id="519541"/>
    <lineage>
        <taxon>Eukaryota</taxon>
        <taxon>Metazoa</taxon>
        <taxon>Porifera</taxon>
        <taxon>Demospongiae</taxon>
        <taxon>Heteroscleromorpha</taxon>
        <taxon>Tetractinellida</taxon>
        <taxon>Astrophorina</taxon>
        <taxon>Geodiidae</taxon>
        <taxon>Geodia</taxon>
    </lineage>
</organism>
<dbReference type="Proteomes" id="UP001174909">
    <property type="component" value="Unassembled WGS sequence"/>
</dbReference>
<feature type="non-terminal residue" evidence="2">
    <location>
        <position position="73"/>
    </location>
</feature>
<protein>
    <submittedName>
        <fullName evidence="2">Uncharacterized protein</fullName>
    </submittedName>
</protein>
<reference evidence="2" key="1">
    <citation type="submission" date="2023-03" db="EMBL/GenBank/DDBJ databases">
        <authorList>
            <person name="Steffen K."/>
            <person name="Cardenas P."/>
        </authorList>
    </citation>
    <scope>NUCLEOTIDE SEQUENCE</scope>
</reference>